<dbReference type="RefSeq" id="WP_071629063.1">
    <property type="nucleotide sequence ID" value="NZ_CP022375.1"/>
</dbReference>
<dbReference type="EMBL" id="CP022375">
    <property type="protein sequence ID" value="AXH29792.1"/>
    <property type="molecule type" value="Genomic_DNA"/>
</dbReference>
<protein>
    <submittedName>
        <fullName evidence="4">D-alanyl-D-alanine carboxypeptidase/D-alanyl-D-alanine-endopeptidase</fullName>
    </submittedName>
</protein>
<dbReference type="InterPro" id="IPR000667">
    <property type="entry name" value="Peptidase_S13"/>
</dbReference>
<dbReference type="PANTHER" id="PTHR30023:SF0">
    <property type="entry name" value="PENICILLIN-SENSITIVE CARBOXYPEPTIDASE A"/>
    <property type="match status" value="1"/>
</dbReference>
<feature type="chain" id="PRO_5016748506" evidence="3">
    <location>
        <begin position="24"/>
        <end position="467"/>
    </location>
</feature>
<keyword evidence="2" id="KW-0378">Hydrolase</keyword>
<dbReference type="Pfam" id="PF02113">
    <property type="entry name" value="Peptidase_S13"/>
    <property type="match status" value="1"/>
</dbReference>
<dbReference type="GO" id="GO:0000270">
    <property type="term" value="P:peptidoglycan metabolic process"/>
    <property type="evidence" value="ECO:0007669"/>
    <property type="project" value="TreeGrafter"/>
</dbReference>
<dbReference type="KEGG" id="foo:CGC45_03930"/>
<dbReference type="Gene3D" id="3.40.710.10">
    <property type="entry name" value="DD-peptidase/beta-lactamase superfamily"/>
    <property type="match status" value="1"/>
</dbReference>
<gene>
    <name evidence="4" type="primary">dacB</name>
    <name evidence="4" type="ORF">CGC43_03945</name>
</gene>
<dbReference type="SUPFAM" id="SSF56601">
    <property type="entry name" value="beta-lactamase/transpeptidase-like"/>
    <property type="match status" value="1"/>
</dbReference>
<reference evidence="4 5" key="1">
    <citation type="submission" date="2017-07" db="EMBL/GenBank/DDBJ databases">
        <title>Complete genome sequences and comparative analysis of the novel pathogen Francisella opportunistica.</title>
        <authorList>
            <person name="Dietrich E.A."/>
            <person name="Kingry L.C."/>
            <person name="Petersen J.M."/>
        </authorList>
    </citation>
    <scope>NUCLEOTIDE SEQUENCE [LARGE SCALE GENOMIC DNA]</scope>
    <source>
        <strain evidence="4 5">14-2155</strain>
    </source>
</reference>
<evidence type="ECO:0000313" key="5">
    <source>
        <dbReference type="Proteomes" id="UP000253862"/>
    </source>
</evidence>
<feature type="signal peptide" evidence="3">
    <location>
        <begin position="1"/>
        <end position="23"/>
    </location>
</feature>
<keyword evidence="4" id="KW-0121">Carboxypeptidase</keyword>
<dbReference type="AlphaFoldDB" id="A0A345JR46"/>
<organism evidence="4 5">
    <name type="scientific">Francisella opportunistica</name>
    <dbReference type="NCBI Taxonomy" id="2016517"/>
    <lineage>
        <taxon>Bacteria</taxon>
        <taxon>Pseudomonadati</taxon>
        <taxon>Pseudomonadota</taxon>
        <taxon>Gammaproteobacteria</taxon>
        <taxon>Thiotrichales</taxon>
        <taxon>Francisellaceae</taxon>
        <taxon>Francisella</taxon>
    </lineage>
</organism>
<dbReference type="GO" id="GO:0004185">
    <property type="term" value="F:serine-type carboxypeptidase activity"/>
    <property type="evidence" value="ECO:0007669"/>
    <property type="project" value="InterPro"/>
</dbReference>
<evidence type="ECO:0000256" key="1">
    <source>
        <dbReference type="ARBA" id="ARBA00006096"/>
    </source>
</evidence>
<dbReference type="NCBIfam" id="TIGR00666">
    <property type="entry name" value="PBP4"/>
    <property type="match status" value="1"/>
</dbReference>
<proteinExistence type="inferred from homology"/>
<name>A0A345JR46_9GAMM</name>
<dbReference type="Gene3D" id="3.50.80.20">
    <property type="entry name" value="D-Ala-D-Ala carboxypeptidase C, peptidase S13"/>
    <property type="match status" value="1"/>
</dbReference>
<evidence type="ECO:0000313" key="4">
    <source>
        <dbReference type="EMBL" id="AXH29792.1"/>
    </source>
</evidence>
<comment type="similarity">
    <text evidence="1">Belongs to the peptidase S13 family.</text>
</comment>
<dbReference type="PANTHER" id="PTHR30023">
    <property type="entry name" value="D-ALANYL-D-ALANINE CARBOXYPEPTIDASE"/>
    <property type="match status" value="1"/>
</dbReference>
<evidence type="ECO:0000256" key="3">
    <source>
        <dbReference type="SAM" id="SignalP"/>
    </source>
</evidence>
<dbReference type="GO" id="GO:0006508">
    <property type="term" value="P:proteolysis"/>
    <property type="evidence" value="ECO:0007669"/>
    <property type="project" value="InterPro"/>
</dbReference>
<dbReference type="InterPro" id="IPR012338">
    <property type="entry name" value="Beta-lactam/transpept-like"/>
</dbReference>
<sequence>MIRKTKLFTALSILAVSITTIQASTRSEIQYLVKKYNLSDAKIAIATQRTMNGNELYAYAQNRAMKPASNNKVFTIVAALFAIPSDFSFTTSIMYPADRIKDHTLYGDMYIEFTGNPALTGSQLAALIKKIKTEKGIYKITGDVYLVGVFSGPYIPDGWSKEDSTFCYGAPASSFTFNRNCTVIKLVKNANSLTTRVVELSNASNITIKNTAKYTSASSATTIAMNDDNVLYIGGYLSRAAEKMFNLAIRNPALKALNTVNDFLNSDGIKHGNVIIAGNVPAGYTEQITARSATIGHFIDQTLKHSDNLYAETILNTIGLKKKGIGSTKAGTEAVESILYSKLGLDTSALTMYDGSGLSHLDRVTPEFMVNFLTKVYNSQIGKEFYNYLPASGISGTISYRMGGKLLGRVHAKTGTLSGVSTLSGYVLTAKNHRISFSIMLNDLKPSDRYNARRFQDKVVDVFYRNL</sequence>
<dbReference type="PRINTS" id="PR00922">
    <property type="entry name" value="DADACBPTASE3"/>
</dbReference>
<evidence type="ECO:0000256" key="2">
    <source>
        <dbReference type="ARBA" id="ARBA00022801"/>
    </source>
</evidence>
<keyword evidence="4" id="KW-0645">Protease</keyword>
<keyword evidence="5" id="KW-1185">Reference proteome</keyword>
<dbReference type="Proteomes" id="UP000253862">
    <property type="component" value="Chromosome"/>
</dbReference>
<dbReference type="OrthoDB" id="9802627at2"/>
<accession>A0A345JR46</accession>
<keyword evidence="3" id="KW-0732">Signal</keyword>